<dbReference type="InterPro" id="IPR028082">
    <property type="entry name" value="Peripla_BP_I"/>
</dbReference>
<gene>
    <name evidence="3" type="ORF">SOCEGT47_076560</name>
</gene>
<sequence>MNAVNSFGRFSAAFGAGRAVLVALGAALGAALAGAACGGAPGGGEPVSPVLGGSPEAQADLQRILARFASGGRAERIALEPELLAFRRRHAGDDLARVADAHLAWIALEKGDLRRAEALSAQIEAEGRSATGDLARVLRGAALRRAGEPRRAFGALRPLVSKVIDPHVRSLLNEEITAAAMEAGAWTQAIELMSVWLREAGDDERAVVRARVEALLREVPDAHLTAALRAGHATAEITDPATDVRSLIAERLARAALERRDVALAQELLTRAAPLLGDQGDAVAALAAGAGTARVEPPTVGLLLSTRTATSRRRGVDIAAGVAHGLGLLRPGSDARLVSRDDGGQGSVDEALSSLTAEGAAVLIAGSDREQATAAARFARAHAIPVLLVHPPEPAALDGEFVFVVGEEPVTGVEVLAAALAARGAKPIAVVGGDAGGGDAGGGAAGGGAAGGGAAGGGAAGGGAAGGGVADGADAGDVALRLPCDGAFDARALRPLGVRGLVLAGDARCAEQVIRAAPRSVTIAVGFEAATSAPPGSLVATAGPFPLTAAPDGAQAAPPGALDPAAPRRDVPDAGSTLAAWLARHPSPPSFWAALGHDAGVLARAGVRRLPKTGTEDPAEVKARRFAAASAVRSASTTLWTTSATSFGGARVLPRAIGYREIGRAR</sequence>
<organism evidence="3 4">
    <name type="scientific">Sorangium cellulosum</name>
    <name type="common">Polyangium cellulosum</name>
    <dbReference type="NCBI Taxonomy" id="56"/>
    <lineage>
        <taxon>Bacteria</taxon>
        <taxon>Pseudomonadati</taxon>
        <taxon>Myxococcota</taxon>
        <taxon>Polyangia</taxon>
        <taxon>Polyangiales</taxon>
        <taxon>Polyangiaceae</taxon>
        <taxon>Sorangium</taxon>
    </lineage>
</organism>
<reference evidence="3 4" key="1">
    <citation type="submission" date="2015-09" db="EMBL/GenBank/DDBJ databases">
        <title>Sorangium comparison.</title>
        <authorList>
            <person name="Zaburannyi N."/>
            <person name="Bunk B."/>
            <person name="Overmann J."/>
            <person name="Mueller R."/>
        </authorList>
    </citation>
    <scope>NUCLEOTIDE SEQUENCE [LARGE SCALE GENOMIC DNA]</scope>
    <source>
        <strain evidence="3 4">So ceGT47</strain>
    </source>
</reference>
<dbReference type="SUPFAM" id="SSF53822">
    <property type="entry name" value="Periplasmic binding protein-like I"/>
    <property type="match status" value="1"/>
</dbReference>
<keyword evidence="2" id="KW-0732">Signal</keyword>
<feature type="region of interest" description="Disordered" evidence="1">
    <location>
        <begin position="549"/>
        <end position="571"/>
    </location>
</feature>
<feature type="chain" id="PRO_5020802830" description="Leucine-binding protein domain-containing protein" evidence="2">
    <location>
        <begin position="36"/>
        <end position="666"/>
    </location>
</feature>
<evidence type="ECO:0000313" key="3">
    <source>
        <dbReference type="EMBL" id="AUX27077.1"/>
    </source>
</evidence>
<evidence type="ECO:0000313" key="4">
    <source>
        <dbReference type="Proteomes" id="UP000295781"/>
    </source>
</evidence>
<feature type="signal peptide" evidence="2">
    <location>
        <begin position="1"/>
        <end position="35"/>
    </location>
</feature>
<dbReference type="Proteomes" id="UP000295781">
    <property type="component" value="Chromosome"/>
</dbReference>
<dbReference type="AlphaFoldDB" id="A0A4P2QBK4"/>
<evidence type="ECO:0000256" key="2">
    <source>
        <dbReference type="SAM" id="SignalP"/>
    </source>
</evidence>
<protein>
    <recommendedName>
        <fullName evidence="5">Leucine-binding protein domain-containing protein</fullName>
    </recommendedName>
</protein>
<accession>A0A4P2QBK4</accession>
<dbReference type="EMBL" id="CP012670">
    <property type="protein sequence ID" value="AUX27077.1"/>
    <property type="molecule type" value="Genomic_DNA"/>
</dbReference>
<evidence type="ECO:0008006" key="5">
    <source>
        <dbReference type="Google" id="ProtNLM"/>
    </source>
</evidence>
<dbReference type="RefSeq" id="WP_165372957.1">
    <property type="nucleotide sequence ID" value="NZ_CP012670.1"/>
</dbReference>
<feature type="compositionally biased region" description="Low complexity" evidence="1">
    <location>
        <begin position="549"/>
        <end position="565"/>
    </location>
</feature>
<proteinExistence type="predicted"/>
<name>A0A4P2QBK4_SORCE</name>
<evidence type="ECO:0000256" key="1">
    <source>
        <dbReference type="SAM" id="MobiDB-lite"/>
    </source>
</evidence>